<dbReference type="AlphaFoldDB" id="A0A1Q3CNW1"/>
<keyword evidence="2" id="KW-1185">Reference proteome</keyword>
<comment type="caution">
    <text evidence="1">The sequence shown here is derived from an EMBL/GenBank/DDBJ whole genome shotgun (WGS) entry which is preliminary data.</text>
</comment>
<protein>
    <submittedName>
        <fullName evidence="1">RVP_2 domain-containing protein</fullName>
    </submittedName>
</protein>
<dbReference type="Pfam" id="PF08284">
    <property type="entry name" value="RVP_2"/>
    <property type="match status" value="1"/>
</dbReference>
<evidence type="ECO:0000313" key="2">
    <source>
        <dbReference type="Proteomes" id="UP000187406"/>
    </source>
</evidence>
<organism evidence="1 2">
    <name type="scientific">Cephalotus follicularis</name>
    <name type="common">Albany pitcher plant</name>
    <dbReference type="NCBI Taxonomy" id="3775"/>
    <lineage>
        <taxon>Eukaryota</taxon>
        <taxon>Viridiplantae</taxon>
        <taxon>Streptophyta</taxon>
        <taxon>Embryophyta</taxon>
        <taxon>Tracheophyta</taxon>
        <taxon>Spermatophyta</taxon>
        <taxon>Magnoliopsida</taxon>
        <taxon>eudicotyledons</taxon>
        <taxon>Gunneridae</taxon>
        <taxon>Pentapetalae</taxon>
        <taxon>rosids</taxon>
        <taxon>fabids</taxon>
        <taxon>Oxalidales</taxon>
        <taxon>Cephalotaceae</taxon>
        <taxon>Cephalotus</taxon>
    </lineage>
</organism>
<reference evidence="2" key="1">
    <citation type="submission" date="2016-04" db="EMBL/GenBank/DDBJ databases">
        <title>Cephalotus genome sequencing.</title>
        <authorList>
            <person name="Fukushima K."/>
            <person name="Hasebe M."/>
            <person name="Fang X."/>
        </authorList>
    </citation>
    <scope>NUCLEOTIDE SEQUENCE [LARGE SCALE GENOMIC DNA]</scope>
    <source>
        <strain evidence="2">cv. St1</strain>
    </source>
</reference>
<dbReference type="Proteomes" id="UP000187406">
    <property type="component" value="Unassembled WGS sequence"/>
</dbReference>
<gene>
    <name evidence="1" type="ORF">CFOL_v3_25407</name>
</gene>
<dbReference type="InParanoid" id="A0A1Q3CNW1"/>
<dbReference type="OrthoDB" id="1934862at2759"/>
<dbReference type="CDD" id="cd00303">
    <property type="entry name" value="retropepsin_like"/>
    <property type="match status" value="1"/>
</dbReference>
<dbReference type="SUPFAM" id="SSF50630">
    <property type="entry name" value="Acid proteases"/>
    <property type="match status" value="1"/>
</dbReference>
<dbReference type="InterPro" id="IPR021109">
    <property type="entry name" value="Peptidase_aspartic_dom_sf"/>
</dbReference>
<sequence length="160" mass="18445">MKFDNNDESIIFHALAGYSNPQTMRINGFLKRQLVNVLIDTGSTNNFMDLKIAKRLAYRIEHCEKFEMKVTDDRTLICESKCSNVKLSLQNQELVVDFFMLSLWDYEVLLGIDWLRTLGDVAWNFAKLVMKFMLNGKQVVLKGMHGMHSSKGAPWFLATT</sequence>
<accession>A0A1Q3CNW1</accession>
<name>A0A1Q3CNW1_CEPFO</name>
<evidence type="ECO:0000313" key="1">
    <source>
        <dbReference type="EMBL" id="GAV81954.1"/>
    </source>
</evidence>
<proteinExistence type="predicted"/>
<dbReference type="EMBL" id="BDDD01002519">
    <property type="protein sequence ID" value="GAV81954.1"/>
    <property type="molecule type" value="Genomic_DNA"/>
</dbReference>
<dbReference type="Gene3D" id="2.40.70.10">
    <property type="entry name" value="Acid Proteases"/>
    <property type="match status" value="1"/>
</dbReference>